<comment type="similarity">
    <text evidence="3">Belongs to the inorganic phosphate transporter (PiT) (TC 2.A.20) family.</text>
</comment>
<keyword evidence="8 9" id="KW-0472">Membrane</keyword>
<reference evidence="10 11" key="2">
    <citation type="journal article" date="2014" name="Genome Announc.">
        <title>Complete Genome Sequence of Methanoregula formicica SMSPT, a Mesophilic Hydrogenotrophic Methanogen Isolated from a Methanogenic Upflow Anaerobic Sludge Blanket Reactor.</title>
        <authorList>
            <person name="Yamamoto K."/>
            <person name="Tamaki H."/>
            <person name="Cadillo-Quiroz H."/>
            <person name="Imachi H."/>
            <person name="Kyrpides N."/>
            <person name="Woyke T."/>
            <person name="Goodwin L."/>
            <person name="Zinder S.H."/>
            <person name="Kamagata Y."/>
            <person name="Liu W.T."/>
        </authorList>
    </citation>
    <scope>NUCLEOTIDE SEQUENCE [LARGE SCALE GENOMIC DNA]</scope>
    <source>
        <strain evidence="11">DSM 22288 / NBRC 105244 / SMSP</strain>
    </source>
</reference>
<evidence type="ECO:0000313" key="10">
    <source>
        <dbReference type="EMBL" id="AGB03085.1"/>
    </source>
</evidence>
<reference evidence="11" key="1">
    <citation type="submission" date="2011-12" db="EMBL/GenBank/DDBJ databases">
        <title>Complete sequence of Methanoregula formicicum SMSP.</title>
        <authorList>
            <person name="Lucas S."/>
            <person name="Han J."/>
            <person name="Lapidus A."/>
            <person name="Cheng J.-F."/>
            <person name="Goodwin L."/>
            <person name="Pitluck S."/>
            <person name="Peters L."/>
            <person name="Ovchinnikova G."/>
            <person name="Teshima H."/>
            <person name="Detter J.C."/>
            <person name="Han C."/>
            <person name="Tapia R."/>
            <person name="Land M."/>
            <person name="Hauser L."/>
            <person name="Kyrpides N."/>
            <person name="Ivanova N."/>
            <person name="Pagani I."/>
            <person name="Imachi H."/>
            <person name="Tamaki H."/>
            <person name="Sekiguchi Y."/>
            <person name="Kamagata Y."/>
            <person name="Cadillo-Quiroz H."/>
            <person name="Zinder S."/>
            <person name="Liu W.-T."/>
            <person name="Woyke T."/>
        </authorList>
    </citation>
    <scope>NUCLEOTIDE SEQUENCE [LARGE SCALE GENOMIC DNA]</scope>
    <source>
        <strain evidence="11">DSM 22288 / NBRC 105244 / SMSP</strain>
    </source>
</reference>
<evidence type="ECO:0000256" key="2">
    <source>
        <dbReference type="ARBA" id="ARBA00004141"/>
    </source>
</evidence>
<dbReference type="HOGENOM" id="CLU_015355_1_1_2"/>
<accession>L0HGE4</accession>
<comment type="function">
    <text evidence="1">Potential transporter for phosphate.</text>
</comment>
<name>L0HGE4_METFS</name>
<dbReference type="PANTHER" id="PTHR11101:SF80">
    <property type="entry name" value="PHOSPHATE TRANSPORTER"/>
    <property type="match status" value="1"/>
</dbReference>
<feature type="transmembrane region" description="Helical" evidence="9">
    <location>
        <begin position="46"/>
        <end position="70"/>
    </location>
</feature>
<evidence type="ECO:0000256" key="3">
    <source>
        <dbReference type="ARBA" id="ARBA00009916"/>
    </source>
</evidence>
<protein>
    <submittedName>
        <fullName evidence="10">Phosphate/sulfate permease</fullName>
    </submittedName>
</protein>
<dbReference type="InParanoid" id="L0HGE4"/>
<dbReference type="STRING" id="593750.Metfor_2076"/>
<dbReference type="GO" id="GO:0035435">
    <property type="term" value="P:phosphate ion transmembrane transport"/>
    <property type="evidence" value="ECO:0007669"/>
    <property type="project" value="TreeGrafter"/>
</dbReference>
<dbReference type="EMBL" id="CP003167">
    <property type="protein sequence ID" value="AGB03085.1"/>
    <property type="molecule type" value="Genomic_DNA"/>
</dbReference>
<feature type="transmembrane region" description="Helical" evidence="9">
    <location>
        <begin position="228"/>
        <end position="249"/>
    </location>
</feature>
<dbReference type="GO" id="GO:0016020">
    <property type="term" value="C:membrane"/>
    <property type="evidence" value="ECO:0007669"/>
    <property type="project" value="UniProtKB-SubCell"/>
</dbReference>
<dbReference type="GO" id="GO:0005315">
    <property type="term" value="F:phosphate transmembrane transporter activity"/>
    <property type="evidence" value="ECO:0007669"/>
    <property type="project" value="InterPro"/>
</dbReference>
<dbReference type="InterPro" id="IPR001204">
    <property type="entry name" value="Phos_transporter"/>
</dbReference>
<dbReference type="AlphaFoldDB" id="L0HGE4"/>
<keyword evidence="5" id="KW-0592">Phosphate transport</keyword>
<keyword evidence="4" id="KW-0813">Transport</keyword>
<keyword evidence="11" id="KW-1185">Reference proteome</keyword>
<dbReference type="PANTHER" id="PTHR11101">
    <property type="entry name" value="PHOSPHATE TRANSPORTER"/>
    <property type="match status" value="1"/>
</dbReference>
<evidence type="ECO:0000256" key="5">
    <source>
        <dbReference type="ARBA" id="ARBA00022592"/>
    </source>
</evidence>
<dbReference type="GeneID" id="14309468"/>
<organism evidence="10 11">
    <name type="scientific">Methanoregula formicica (strain DSM 22288 / NBRC 105244 / SMSP)</name>
    <dbReference type="NCBI Taxonomy" id="593750"/>
    <lineage>
        <taxon>Archaea</taxon>
        <taxon>Methanobacteriati</taxon>
        <taxon>Methanobacteriota</taxon>
        <taxon>Stenosarchaea group</taxon>
        <taxon>Methanomicrobia</taxon>
        <taxon>Methanomicrobiales</taxon>
        <taxon>Methanoregulaceae</taxon>
        <taxon>Methanoregula</taxon>
    </lineage>
</organism>
<feature type="transmembrane region" description="Helical" evidence="9">
    <location>
        <begin position="6"/>
        <end position="25"/>
    </location>
</feature>
<keyword evidence="6 9" id="KW-0812">Transmembrane</keyword>
<dbReference type="eggNOG" id="arCOG02267">
    <property type="taxonomic scope" value="Archaea"/>
</dbReference>
<dbReference type="RefSeq" id="WP_015286048.1">
    <property type="nucleotide sequence ID" value="NC_019943.1"/>
</dbReference>
<dbReference type="OrthoDB" id="101311at2157"/>
<evidence type="ECO:0000256" key="8">
    <source>
        <dbReference type="ARBA" id="ARBA00023136"/>
    </source>
</evidence>
<evidence type="ECO:0000256" key="4">
    <source>
        <dbReference type="ARBA" id="ARBA00022448"/>
    </source>
</evidence>
<sequence length="343" mass="36232" precursor="true">MIEATWELILIIIGIALIFDFTNGFHDSANSISTVVSTKVLSPRKAVVFAAFFNFIAAFGFGVAVASTISKIIHLDVVETAVVPYIILAALIGAISWNIITWFFGLPTSSSHALIGGLAGAGISAAGLAAIKWSTVEVVVAFMILSPIIGLICGFLFMAAVLWLTRKSNKQSAEKNFRNLQLVSAAANCFSHGTNDAQKTIGIILPLLFAIGYYGVSVDPNHLPVPFWVIILAYTAIALGTLAGGWRIVKTMGYNIIKMRPVHGFAANAASASTIIGASIAGIPVSTTHVICSSIMGVGTTMGSNSVKWGVARTIMWAWILTIPISAVIGFAAFLVIRVVIGY</sequence>
<feature type="transmembrane region" description="Helical" evidence="9">
    <location>
        <begin position="113"/>
        <end position="133"/>
    </location>
</feature>
<feature type="transmembrane region" description="Helical" evidence="9">
    <location>
        <begin position="270"/>
        <end position="296"/>
    </location>
</feature>
<evidence type="ECO:0000256" key="6">
    <source>
        <dbReference type="ARBA" id="ARBA00022692"/>
    </source>
</evidence>
<evidence type="ECO:0000256" key="9">
    <source>
        <dbReference type="SAM" id="Phobius"/>
    </source>
</evidence>
<feature type="transmembrane region" description="Helical" evidence="9">
    <location>
        <begin position="200"/>
        <end position="216"/>
    </location>
</feature>
<evidence type="ECO:0000313" key="11">
    <source>
        <dbReference type="Proteomes" id="UP000010824"/>
    </source>
</evidence>
<feature type="transmembrane region" description="Helical" evidence="9">
    <location>
        <begin position="316"/>
        <end position="341"/>
    </location>
</feature>
<gene>
    <name evidence="10" type="ordered locus">Metfor_2076</name>
</gene>
<evidence type="ECO:0000256" key="7">
    <source>
        <dbReference type="ARBA" id="ARBA00022989"/>
    </source>
</evidence>
<dbReference type="Proteomes" id="UP000010824">
    <property type="component" value="Chromosome"/>
</dbReference>
<feature type="transmembrane region" description="Helical" evidence="9">
    <location>
        <begin position="139"/>
        <end position="165"/>
    </location>
</feature>
<dbReference type="KEGG" id="mfo:Metfor_2076"/>
<feature type="transmembrane region" description="Helical" evidence="9">
    <location>
        <begin position="82"/>
        <end position="106"/>
    </location>
</feature>
<dbReference type="Pfam" id="PF01384">
    <property type="entry name" value="PHO4"/>
    <property type="match status" value="1"/>
</dbReference>
<comment type="subcellular location">
    <subcellularLocation>
        <location evidence="2">Membrane</location>
        <topology evidence="2">Multi-pass membrane protein</topology>
    </subcellularLocation>
</comment>
<proteinExistence type="inferred from homology"/>
<dbReference type="FunCoup" id="L0HGE4">
    <property type="interactions" value="47"/>
</dbReference>
<keyword evidence="7 9" id="KW-1133">Transmembrane helix</keyword>
<evidence type="ECO:0000256" key="1">
    <source>
        <dbReference type="ARBA" id="ARBA00001981"/>
    </source>
</evidence>